<dbReference type="Gene3D" id="2.60.40.10">
    <property type="entry name" value="Immunoglobulins"/>
    <property type="match status" value="2"/>
</dbReference>
<dbReference type="Proteomes" id="UP000694562">
    <property type="component" value="Unplaced"/>
</dbReference>
<feature type="chain" id="PRO_5034795911" description="Ig-like domain-containing protein" evidence="5">
    <location>
        <begin position="19"/>
        <end position="242"/>
    </location>
</feature>
<dbReference type="InterPro" id="IPR007110">
    <property type="entry name" value="Ig-like_dom"/>
</dbReference>
<dbReference type="OMA" id="ANDTCNI"/>
<keyword evidence="8" id="KW-1185">Reference proteome</keyword>
<keyword evidence="3" id="KW-0472">Membrane</keyword>
<evidence type="ECO:0000256" key="5">
    <source>
        <dbReference type="SAM" id="SignalP"/>
    </source>
</evidence>
<name>A0A8C4UZA0_FALTI</name>
<organism evidence="7 8">
    <name type="scientific">Falco tinnunculus</name>
    <name type="common">Common kestrel</name>
    <dbReference type="NCBI Taxonomy" id="100819"/>
    <lineage>
        <taxon>Eukaryota</taxon>
        <taxon>Metazoa</taxon>
        <taxon>Chordata</taxon>
        <taxon>Craniata</taxon>
        <taxon>Vertebrata</taxon>
        <taxon>Euteleostomi</taxon>
        <taxon>Archelosauria</taxon>
        <taxon>Archosauria</taxon>
        <taxon>Dinosauria</taxon>
        <taxon>Saurischia</taxon>
        <taxon>Theropoda</taxon>
        <taxon>Coelurosauria</taxon>
        <taxon>Aves</taxon>
        <taxon>Neognathae</taxon>
        <taxon>Neoaves</taxon>
        <taxon>Telluraves</taxon>
        <taxon>Australaves</taxon>
        <taxon>Falconiformes</taxon>
        <taxon>Falconidae</taxon>
        <taxon>Falco</taxon>
    </lineage>
</organism>
<keyword evidence="2 5" id="KW-0732">Signal</keyword>
<reference evidence="7" key="1">
    <citation type="submission" date="2025-08" db="UniProtKB">
        <authorList>
            <consortium name="Ensembl"/>
        </authorList>
    </citation>
    <scope>IDENTIFICATION</scope>
</reference>
<proteinExistence type="predicted"/>
<evidence type="ECO:0000259" key="6">
    <source>
        <dbReference type="PROSITE" id="PS50835"/>
    </source>
</evidence>
<accession>A0A8C4UZA0</accession>
<evidence type="ECO:0000313" key="8">
    <source>
        <dbReference type="Proteomes" id="UP000694562"/>
    </source>
</evidence>
<evidence type="ECO:0000256" key="3">
    <source>
        <dbReference type="ARBA" id="ARBA00023136"/>
    </source>
</evidence>
<comment type="subcellular location">
    <subcellularLocation>
        <location evidence="1">Membrane</location>
    </subcellularLocation>
</comment>
<evidence type="ECO:0000256" key="1">
    <source>
        <dbReference type="ARBA" id="ARBA00004370"/>
    </source>
</evidence>
<dbReference type="InterPro" id="IPR015631">
    <property type="entry name" value="CD2/SLAM_rcpt"/>
</dbReference>
<evidence type="ECO:0000256" key="4">
    <source>
        <dbReference type="ARBA" id="ARBA00023180"/>
    </source>
</evidence>
<dbReference type="PANTHER" id="PTHR12080:SF55">
    <property type="entry name" value="LYMPHOCYTE FUNCTION-ASSOCIATED ANTIGEN 3"/>
    <property type="match status" value="1"/>
</dbReference>
<sequence>MGCSVCLWLLISLGRVWGMGHGAREMVLGTLGKATTLQIPPDLRDLTLRFGEAVWKRDTEDPQRKLVLLKYLDGNYTNYMQGRALFHRLNFSLEILNTSRQDGQLYEYIVSKGPEEKVWQIQLQVYEPVSDPSIQILSQVLANGSCTITLNCTAARGDSISYSWGSQDSSISQLCSRNGSLLHLSYPLQNTSIPCTCTASNPISTRVIVFNSSKCSYDQGGKSPVADLAPSSLPVLLLLGRG</sequence>
<dbReference type="PROSITE" id="PS50835">
    <property type="entry name" value="IG_LIKE"/>
    <property type="match status" value="1"/>
</dbReference>
<dbReference type="Ensembl" id="ENSFTIT00000018460.1">
    <property type="protein sequence ID" value="ENSFTIP00000017716.1"/>
    <property type="gene ID" value="ENSFTIG00000011733.1"/>
</dbReference>
<protein>
    <recommendedName>
        <fullName evidence="6">Ig-like domain-containing protein</fullName>
    </recommendedName>
</protein>
<feature type="signal peptide" evidence="5">
    <location>
        <begin position="1"/>
        <end position="18"/>
    </location>
</feature>
<reference evidence="7" key="2">
    <citation type="submission" date="2025-09" db="UniProtKB">
        <authorList>
            <consortium name="Ensembl"/>
        </authorList>
    </citation>
    <scope>IDENTIFICATION</scope>
</reference>
<evidence type="ECO:0000313" key="7">
    <source>
        <dbReference type="Ensembl" id="ENSFTIP00000017716.1"/>
    </source>
</evidence>
<feature type="domain" description="Ig-like" evidence="6">
    <location>
        <begin position="132"/>
        <end position="209"/>
    </location>
</feature>
<keyword evidence="4" id="KW-0325">Glycoprotein</keyword>
<dbReference type="AlphaFoldDB" id="A0A8C4UZA0"/>
<dbReference type="GO" id="GO:0016020">
    <property type="term" value="C:membrane"/>
    <property type="evidence" value="ECO:0007669"/>
    <property type="project" value="UniProtKB-SubCell"/>
</dbReference>
<dbReference type="InterPro" id="IPR013783">
    <property type="entry name" value="Ig-like_fold"/>
</dbReference>
<evidence type="ECO:0000256" key="2">
    <source>
        <dbReference type="ARBA" id="ARBA00022729"/>
    </source>
</evidence>
<dbReference type="OrthoDB" id="8963224at2759"/>
<dbReference type="PANTHER" id="PTHR12080">
    <property type="entry name" value="SIGNALING LYMPHOCYTIC ACTIVATION MOLECULE"/>
    <property type="match status" value="1"/>
</dbReference>